<reference evidence="2" key="1">
    <citation type="submission" date="2021-06" db="EMBL/GenBank/DDBJ databases">
        <authorList>
            <person name="Kallberg Y."/>
            <person name="Tangrot J."/>
            <person name="Rosling A."/>
        </authorList>
    </citation>
    <scope>NUCLEOTIDE SEQUENCE</scope>
    <source>
        <strain evidence="2">IA702</strain>
    </source>
</reference>
<gene>
    <name evidence="2" type="ORF">POCULU_LOCUS10586</name>
</gene>
<comment type="caution">
    <text evidence="2">The sequence shown here is derived from an EMBL/GenBank/DDBJ whole genome shotgun (WGS) entry which is preliminary data.</text>
</comment>
<dbReference type="AlphaFoldDB" id="A0A9N9E3J2"/>
<organism evidence="2 3">
    <name type="scientific">Paraglomus occultum</name>
    <dbReference type="NCBI Taxonomy" id="144539"/>
    <lineage>
        <taxon>Eukaryota</taxon>
        <taxon>Fungi</taxon>
        <taxon>Fungi incertae sedis</taxon>
        <taxon>Mucoromycota</taxon>
        <taxon>Glomeromycotina</taxon>
        <taxon>Glomeromycetes</taxon>
        <taxon>Paraglomerales</taxon>
        <taxon>Paraglomeraceae</taxon>
        <taxon>Paraglomus</taxon>
    </lineage>
</organism>
<evidence type="ECO:0000256" key="1">
    <source>
        <dbReference type="SAM" id="SignalP"/>
    </source>
</evidence>
<protein>
    <submittedName>
        <fullName evidence="2">1100_t:CDS:1</fullName>
    </submittedName>
</protein>
<dbReference type="Proteomes" id="UP000789572">
    <property type="component" value="Unassembled WGS sequence"/>
</dbReference>
<dbReference type="EMBL" id="CAJVPJ010005722">
    <property type="protein sequence ID" value="CAG8663638.1"/>
    <property type="molecule type" value="Genomic_DNA"/>
</dbReference>
<feature type="non-terminal residue" evidence="2">
    <location>
        <position position="1"/>
    </location>
</feature>
<name>A0A9N9E3J2_9GLOM</name>
<evidence type="ECO:0000313" key="2">
    <source>
        <dbReference type="EMBL" id="CAG8663638.1"/>
    </source>
</evidence>
<proteinExistence type="predicted"/>
<accession>A0A9N9E3J2</accession>
<keyword evidence="3" id="KW-1185">Reference proteome</keyword>
<evidence type="ECO:0000313" key="3">
    <source>
        <dbReference type="Proteomes" id="UP000789572"/>
    </source>
</evidence>
<keyword evidence="1" id="KW-0732">Signal</keyword>
<feature type="chain" id="PRO_5040303546" evidence="1">
    <location>
        <begin position="31"/>
        <end position="70"/>
    </location>
</feature>
<sequence length="70" mass="7582">SRTAMQFFSWTVLGIAIWKLKTLLYPRVHAGHQTVDDAGSAKWELSSCHQTVDSHDAILSAGLPSGGELS</sequence>
<feature type="signal peptide" evidence="1">
    <location>
        <begin position="1"/>
        <end position="30"/>
    </location>
</feature>